<dbReference type="EnsemblPlants" id="Kaladp0016s0388.1.v1.1">
    <property type="protein sequence ID" value="Kaladp0016s0388.1.v1.1.CDS.1"/>
    <property type="gene ID" value="Kaladp0016s0388.v1.1"/>
</dbReference>
<dbReference type="Proteomes" id="UP000594263">
    <property type="component" value="Unplaced"/>
</dbReference>
<dbReference type="Gramene" id="Kaladp0016s0388.1.v1.1">
    <property type="protein sequence ID" value="Kaladp0016s0388.1.v1.1.CDS.1"/>
    <property type="gene ID" value="Kaladp0016s0388.v1.1"/>
</dbReference>
<sequence>MYQSNHATCVWRNCFRIVMFPRSRSNSEKNHPFSNQSHSRTKGGEFEDVTVLIKMMKKL</sequence>
<accession>A0A7N0T115</accession>
<dbReference type="AlphaFoldDB" id="A0A7N0T115"/>
<proteinExistence type="predicted"/>
<keyword evidence="2" id="KW-1185">Reference proteome</keyword>
<reference evidence="1" key="1">
    <citation type="submission" date="2021-01" db="UniProtKB">
        <authorList>
            <consortium name="EnsemblPlants"/>
        </authorList>
    </citation>
    <scope>IDENTIFICATION</scope>
</reference>
<protein>
    <submittedName>
        <fullName evidence="1">Uncharacterized protein</fullName>
    </submittedName>
</protein>
<evidence type="ECO:0000313" key="2">
    <source>
        <dbReference type="Proteomes" id="UP000594263"/>
    </source>
</evidence>
<name>A0A7N0T115_KALFE</name>
<evidence type="ECO:0000313" key="1">
    <source>
        <dbReference type="EnsemblPlants" id="Kaladp0016s0388.1.v1.1.CDS.1"/>
    </source>
</evidence>
<organism evidence="1 2">
    <name type="scientific">Kalanchoe fedtschenkoi</name>
    <name type="common">Lavender scallops</name>
    <name type="synonym">South American air plant</name>
    <dbReference type="NCBI Taxonomy" id="63787"/>
    <lineage>
        <taxon>Eukaryota</taxon>
        <taxon>Viridiplantae</taxon>
        <taxon>Streptophyta</taxon>
        <taxon>Embryophyta</taxon>
        <taxon>Tracheophyta</taxon>
        <taxon>Spermatophyta</taxon>
        <taxon>Magnoliopsida</taxon>
        <taxon>eudicotyledons</taxon>
        <taxon>Gunneridae</taxon>
        <taxon>Pentapetalae</taxon>
        <taxon>Saxifragales</taxon>
        <taxon>Crassulaceae</taxon>
        <taxon>Kalanchoe</taxon>
    </lineage>
</organism>